<keyword evidence="6 17" id="KW-0378">Hydrolase</keyword>
<evidence type="ECO:0000259" key="15">
    <source>
        <dbReference type="PROSITE" id="PS51066"/>
    </source>
</evidence>
<dbReference type="KEGG" id="ndk:I601_2906"/>
<dbReference type="EC" id="4.2.99.18" evidence="2"/>
<keyword evidence="8" id="KW-0238">DNA-binding</keyword>
<dbReference type="GO" id="GO:0008270">
    <property type="term" value="F:zinc ion binding"/>
    <property type="evidence" value="ECO:0007669"/>
    <property type="project" value="UniProtKB-KW"/>
</dbReference>
<keyword evidence="5 14" id="KW-0863">Zinc-finger</keyword>
<dbReference type="Gene3D" id="1.10.8.50">
    <property type="match status" value="1"/>
</dbReference>
<keyword evidence="18" id="KW-1185">Reference proteome</keyword>
<evidence type="ECO:0000256" key="13">
    <source>
        <dbReference type="ARBA" id="ARBA00044632"/>
    </source>
</evidence>
<evidence type="ECO:0000259" key="16">
    <source>
        <dbReference type="PROSITE" id="PS51068"/>
    </source>
</evidence>
<evidence type="ECO:0000256" key="10">
    <source>
        <dbReference type="ARBA" id="ARBA00023239"/>
    </source>
</evidence>
<keyword evidence="17" id="KW-0540">Nuclease</keyword>
<dbReference type="Pfam" id="PF01149">
    <property type="entry name" value="Fapy_DNA_glyco"/>
    <property type="match status" value="1"/>
</dbReference>
<evidence type="ECO:0000256" key="1">
    <source>
        <dbReference type="ARBA" id="ARBA00009409"/>
    </source>
</evidence>
<evidence type="ECO:0000256" key="7">
    <source>
        <dbReference type="ARBA" id="ARBA00022833"/>
    </source>
</evidence>
<dbReference type="CDD" id="cd08971">
    <property type="entry name" value="AcNei2_N"/>
    <property type="match status" value="1"/>
</dbReference>
<comment type="catalytic activity">
    <reaction evidence="13">
        <text>2'-deoxyribonucleotide-(2'-deoxyribose 5'-phosphate)-2'-deoxyribonucleotide-DNA = a 3'-end 2'-deoxyribonucleotide-(2,3-dehydro-2,3-deoxyribose 5'-phosphate)-DNA + a 5'-end 5'-phospho-2'-deoxyribonucleoside-DNA + H(+)</text>
        <dbReference type="Rhea" id="RHEA:66592"/>
        <dbReference type="Rhea" id="RHEA-COMP:13180"/>
        <dbReference type="Rhea" id="RHEA-COMP:16897"/>
        <dbReference type="Rhea" id="RHEA-COMP:17067"/>
        <dbReference type="ChEBI" id="CHEBI:15378"/>
        <dbReference type="ChEBI" id="CHEBI:136412"/>
        <dbReference type="ChEBI" id="CHEBI:157695"/>
        <dbReference type="ChEBI" id="CHEBI:167181"/>
        <dbReference type="EC" id="4.2.99.18"/>
    </reaction>
</comment>
<feature type="domain" description="Formamidopyrimidine-DNA glycosylase catalytic" evidence="16">
    <location>
        <begin position="2"/>
        <end position="104"/>
    </location>
</feature>
<dbReference type="SMART" id="SM00898">
    <property type="entry name" value="Fapy_DNA_glyco"/>
    <property type="match status" value="1"/>
</dbReference>
<dbReference type="SMART" id="SM01232">
    <property type="entry name" value="H2TH"/>
    <property type="match status" value="1"/>
</dbReference>
<dbReference type="RefSeq" id="WP_068111079.1">
    <property type="nucleotide sequence ID" value="NZ_CP015079.1"/>
</dbReference>
<sequence length="279" mass="30617">MPEGDTVYRAARLLDRALTGHTLTVADLRVPQHATADLVGSHVEGTASRGKHLLTRLRPPVGPPLTLHTHLKMEGAWRVLKQGGRWPRPAHQARVVLGDDRVTAVGFSLGIVALLPTAEEDSVVGHLGPDLLGPDWDEPEALRRLLEEPDREVGDALRDQTRLAGLGNMYVAELCFVSGLHPRLPIADVGGLARVVRRGRQMLELNKERAVQSTTGDLRERERMWVYRRDRSPCRRCGTPIAVAQQGPAGRERAIYWCPRCQPEPGTTPGRALPGSSIG</sequence>
<evidence type="ECO:0000313" key="17">
    <source>
        <dbReference type="EMBL" id="ANH39322.1"/>
    </source>
</evidence>
<dbReference type="Gene3D" id="3.20.190.10">
    <property type="entry name" value="MutM-like, N-terminal"/>
    <property type="match status" value="1"/>
</dbReference>
<gene>
    <name evidence="17" type="primary">nei</name>
    <name evidence="17" type="ORF">I601_2906</name>
</gene>
<keyword evidence="3" id="KW-0479">Metal-binding</keyword>
<dbReference type="SUPFAM" id="SSF57716">
    <property type="entry name" value="Glucocorticoid receptor-like (DNA-binding domain)"/>
    <property type="match status" value="1"/>
</dbReference>
<organism evidence="17 18">
    <name type="scientific">Nocardioides dokdonensis FR1436</name>
    <dbReference type="NCBI Taxonomy" id="1300347"/>
    <lineage>
        <taxon>Bacteria</taxon>
        <taxon>Bacillati</taxon>
        <taxon>Actinomycetota</taxon>
        <taxon>Actinomycetes</taxon>
        <taxon>Propionibacteriales</taxon>
        <taxon>Nocardioidaceae</taxon>
        <taxon>Nocardioides</taxon>
    </lineage>
</organism>
<dbReference type="InterPro" id="IPR010979">
    <property type="entry name" value="Ribosomal_uS13-like_H2TH"/>
</dbReference>
<evidence type="ECO:0000256" key="4">
    <source>
        <dbReference type="ARBA" id="ARBA00022763"/>
    </source>
</evidence>
<keyword evidence="9" id="KW-0234">DNA repair</keyword>
<dbReference type="PATRIC" id="fig|1300347.3.peg.2906"/>
<accession>A0A1A9GNT7</accession>
<evidence type="ECO:0000256" key="2">
    <source>
        <dbReference type="ARBA" id="ARBA00012720"/>
    </source>
</evidence>
<dbReference type="EMBL" id="CP015079">
    <property type="protein sequence ID" value="ANH39322.1"/>
    <property type="molecule type" value="Genomic_DNA"/>
</dbReference>
<dbReference type="PROSITE" id="PS01242">
    <property type="entry name" value="ZF_FPG_1"/>
    <property type="match status" value="1"/>
</dbReference>
<dbReference type="OrthoDB" id="9800855at2"/>
<proteinExistence type="inferred from homology"/>
<evidence type="ECO:0000256" key="12">
    <source>
        <dbReference type="ARBA" id="ARBA00023295"/>
    </source>
</evidence>
<dbReference type="InterPro" id="IPR000214">
    <property type="entry name" value="Znf_DNA_glyclase/AP_lyase"/>
</dbReference>
<dbReference type="PANTHER" id="PTHR42697:SF1">
    <property type="entry name" value="ENDONUCLEASE 8"/>
    <property type="match status" value="1"/>
</dbReference>
<dbReference type="SUPFAM" id="SSF81624">
    <property type="entry name" value="N-terminal domain of MutM-like DNA repair proteins"/>
    <property type="match status" value="1"/>
</dbReference>
<dbReference type="AlphaFoldDB" id="A0A1A9GNT7"/>
<dbReference type="InterPro" id="IPR015887">
    <property type="entry name" value="DNA_glyclase_Znf_dom_DNA_BS"/>
</dbReference>
<dbReference type="InterPro" id="IPR035937">
    <property type="entry name" value="FPG_N"/>
</dbReference>
<evidence type="ECO:0000256" key="8">
    <source>
        <dbReference type="ARBA" id="ARBA00023125"/>
    </source>
</evidence>
<protein>
    <recommendedName>
        <fullName evidence="2">DNA-(apurinic or apyrimidinic site) lyase</fullName>
        <ecNumber evidence="2">4.2.99.18</ecNumber>
    </recommendedName>
</protein>
<dbReference type="PANTHER" id="PTHR42697">
    <property type="entry name" value="ENDONUCLEASE 8"/>
    <property type="match status" value="1"/>
</dbReference>
<dbReference type="PROSITE" id="PS51066">
    <property type="entry name" value="ZF_FPG_2"/>
    <property type="match status" value="1"/>
</dbReference>
<evidence type="ECO:0000256" key="3">
    <source>
        <dbReference type="ARBA" id="ARBA00022723"/>
    </source>
</evidence>
<feature type="domain" description="FPG-type" evidence="15">
    <location>
        <begin position="225"/>
        <end position="263"/>
    </location>
</feature>
<evidence type="ECO:0000256" key="6">
    <source>
        <dbReference type="ARBA" id="ARBA00022801"/>
    </source>
</evidence>
<dbReference type="STRING" id="1300347.I601_2906"/>
<reference evidence="17 18" key="1">
    <citation type="submission" date="2016-03" db="EMBL/GenBank/DDBJ databases">
        <title>Complete genome sequence of a soil Actinobacterium, Nocardioides dokdonensis FR1436.</title>
        <authorList>
            <person name="Kwon S.-K."/>
            <person name="Kim K."/>
            <person name="Kim J.F."/>
        </authorList>
    </citation>
    <scope>NUCLEOTIDE SEQUENCE [LARGE SCALE GENOMIC DNA]</scope>
    <source>
        <strain evidence="17 18">FR1436</strain>
    </source>
</reference>
<evidence type="ECO:0000313" key="18">
    <source>
        <dbReference type="Proteomes" id="UP000077868"/>
    </source>
</evidence>
<name>A0A1A9GNT7_9ACTN</name>
<comment type="similarity">
    <text evidence="1">Belongs to the FPG family.</text>
</comment>
<dbReference type="InterPro" id="IPR044090">
    <property type="entry name" value="Nei2_N"/>
</dbReference>
<dbReference type="PROSITE" id="PS51068">
    <property type="entry name" value="FPG_CAT"/>
    <property type="match status" value="1"/>
</dbReference>
<keyword evidence="10" id="KW-0456">Lyase</keyword>
<evidence type="ECO:0000256" key="14">
    <source>
        <dbReference type="PROSITE-ProRule" id="PRU00391"/>
    </source>
</evidence>
<dbReference type="Proteomes" id="UP000077868">
    <property type="component" value="Chromosome"/>
</dbReference>
<keyword evidence="7" id="KW-0862">Zinc</keyword>
<dbReference type="GO" id="GO:0140078">
    <property type="term" value="F:class I DNA-(apurinic or apyrimidinic site) endonuclease activity"/>
    <property type="evidence" value="ECO:0007669"/>
    <property type="project" value="UniProtKB-EC"/>
</dbReference>
<keyword evidence="12 17" id="KW-0326">Glycosidase</keyword>
<dbReference type="SUPFAM" id="SSF46946">
    <property type="entry name" value="S13-like H2TH domain"/>
    <property type="match status" value="1"/>
</dbReference>
<dbReference type="InterPro" id="IPR012319">
    <property type="entry name" value="FPG_cat"/>
</dbReference>
<evidence type="ECO:0000256" key="9">
    <source>
        <dbReference type="ARBA" id="ARBA00023204"/>
    </source>
</evidence>
<keyword evidence="11" id="KW-0511">Multifunctional enzyme</keyword>
<dbReference type="InterPro" id="IPR015886">
    <property type="entry name" value="H2TH_FPG"/>
</dbReference>
<dbReference type="GO" id="GO:0003684">
    <property type="term" value="F:damaged DNA binding"/>
    <property type="evidence" value="ECO:0007669"/>
    <property type="project" value="InterPro"/>
</dbReference>
<evidence type="ECO:0000256" key="5">
    <source>
        <dbReference type="ARBA" id="ARBA00022771"/>
    </source>
</evidence>
<keyword evidence="17" id="KW-0255">Endonuclease</keyword>
<dbReference type="GO" id="GO:0000703">
    <property type="term" value="F:oxidized pyrimidine nucleobase lesion DNA N-glycosylase activity"/>
    <property type="evidence" value="ECO:0007669"/>
    <property type="project" value="TreeGrafter"/>
</dbReference>
<dbReference type="GO" id="GO:0006284">
    <property type="term" value="P:base-excision repair"/>
    <property type="evidence" value="ECO:0007669"/>
    <property type="project" value="InterPro"/>
</dbReference>
<evidence type="ECO:0000256" key="11">
    <source>
        <dbReference type="ARBA" id="ARBA00023268"/>
    </source>
</evidence>
<keyword evidence="4" id="KW-0227">DNA damage</keyword>